<dbReference type="Gene3D" id="3.50.50.60">
    <property type="entry name" value="FAD/NAD(P)-binding domain"/>
    <property type="match status" value="2"/>
</dbReference>
<accession>A0ABX0QB30</accession>
<dbReference type="Proteomes" id="UP000606008">
    <property type="component" value="Unassembled WGS sequence"/>
</dbReference>
<name>A0ABX0QB30_9BACT</name>
<evidence type="ECO:0000313" key="4">
    <source>
        <dbReference type="Proteomes" id="UP000606008"/>
    </source>
</evidence>
<reference evidence="4" key="2">
    <citation type="submission" date="2023-07" db="EMBL/GenBank/DDBJ databases">
        <authorList>
            <person name="Jung D.-H."/>
        </authorList>
    </citation>
    <scope>NUCLEOTIDE SEQUENCE [LARGE SCALE GENOMIC DNA]</scope>
    <source>
        <strain evidence="4">JA-25</strain>
    </source>
</reference>
<dbReference type="InterPro" id="IPR036188">
    <property type="entry name" value="FAD/NAD-bd_sf"/>
</dbReference>
<dbReference type="PANTHER" id="PTHR42842:SF3">
    <property type="entry name" value="FAD_NAD(P)-BINDING OXIDOREDUCTASE FAMILY PROTEIN"/>
    <property type="match status" value="1"/>
</dbReference>
<dbReference type="InterPro" id="IPR002938">
    <property type="entry name" value="FAD-bd"/>
</dbReference>
<dbReference type="EMBL" id="WAEL01000001">
    <property type="protein sequence ID" value="NID09226.1"/>
    <property type="molecule type" value="Genomic_DNA"/>
</dbReference>
<sequence length="540" mass="57998">MINSLALTLSPEQGLDEAAFRRLVLNQLHLPDAPDVVVRKRRQSIDSRGRQTKVHVEADVYAGEIPPPLIRHGLTYPDVSRAKSVVIVGAGPAGLFAALRLIELGLKPIVIERGSDVRARRRDLAAINKDHVVNPESNYCFGEGGAGTYSDGKLYTRSSKRGDIRRILEIFVAHGATDQILVDAHPHIGTNKLPGVVTALRDSILNAGGEVHFDTRVADLILDNRGVGDAATRTDQMRGVVTADGREFTGIGVILATGHSARDMFQLLHERDVLIEAKAFAMGVRIEHQQALIDNLQYHLGNTPSRGDYLPAASYSLVTQTKFGGVERGVFSFCMCPGGFIVPSATAPGELVVNGMSPSRRDSKFANSGLVVAITDADLKPYAKHGPLAGLVLQQVVEQRACTMASAPDGSLSQRAPAQRVADFVDGRVSASLLPTSYQPGLVSVDMRDVLPAHIAQPLRQGLRDFGQKMRGYVSNEAQLIGIESRTSSPVRIPRDRTTCEHVQVRGLFPCGEGAGYAGGIVSAAMDGERCANELAALYA</sequence>
<protein>
    <submittedName>
        <fullName evidence="3">FAD-binding protein</fullName>
    </submittedName>
</protein>
<evidence type="ECO:0000259" key="1">
    <source>
        <dbReference type="Pfam" id="PF01494"/>
    </source>
</evidence>
<gene>
    <name evidence="3" type="ORF">F7231_03510</name>
</gene>
<dbReference type="RefSeq" id="WP_166690907.1">
    <property type="nucleotide sequence ID" value="NZ_WAEL01000001.1"/>
</dbReference>
<dbReference type="PANTHER" id="PTHR42842">
    <property type="entry name" value="FAD/NAD(P)-BINDING OXIDOREDUCTASE"/>
    <property type="match status" value="1"/>
</dbReference>
<evidence type="ECO:0000313" key="3">
    <source>
        <dbReference type="EMBL" id="NID09226.1"/>
    </source>
</evidence>
<proteinExistence type="predicted"/>
<feature type="domain" description="FAD-binding" evidence="1">
    <location>
        <begin position="84"/>
        <end position="116"/>
    </location>
</feature>
<dbReference type="Pfam" id="PF21688">
    <property type="entry name" value="FAD-depend_C"/>
    <property type="match status" value="1"/>
</dbReference>
<feature type="domain" description="FAD-dependent protein C-terminal" evidence="2">
    <location>
        <begin position="279"/>
        <end position="487"/>
    </location>
</feature>
<evidence type="ECO:0000259" key="2">
    <source>
        <dbReference type="Pfam" id="PF21688"/>
    </source>
</evidence>
<dbReference type="InterPro" id="IPR049516">
    <property type="entry name" value="FAD-depend_C"/>
</dbReference>
<dbReference type="Pfam" id="PF01494">
    <property type="entry name" value="FAD_binding_3"/>
    <property type="match status" value="1"/>
</dbReference>
<organism evidence="3 4">
    <name type="scientific">Fibrivirga algicola</name>
    <dbReference type="NCBI Taxonomy" id="2950420"/>
    <lineage>
        <taxon>Bacteria</taxon>
        <taxon>Pseudomonadati</taxon>
        <taxon>Bacteroidota</taxon>
        <taxon>Cytophagia</taxon>
        <taxon>Cytophagales</taxon>
        <taxon>Spirosomataceae</taxon>
        <taxon>Fibrivirga</taxon>
    </lineage>
</organism>
<keyword evidence="4" id="KW-1185">Reference proteome</keyword>
<dbReference type="InterPro" id="IPR028348">
    <property type="entry name" value="FAD-binding_protein"/>
</dbReference>
<dbReference type="PIRSF" id="PIRSF038984">
    <property type="entry name" value="FAD_binding_protein"/>
    <property type="match status" value="1"/>
</dbReference>
<comment type="caution">
    <text evidence="3">The sequence shown here is derived from an EMBL/GenBank/DDBJ whole genome shotgun (WGS) entry which is preliminary data.</text>
</comment>
<reference evidence="4" key="1">
    <citation type="submission" date="2019-09" db="EMBL/GenBank/DDBJ databases">
        <authorList>
            <person name="Jung D.-H."/>
        </authorList>
    </citation>
    <scope>NUCLEOTIDE SEQUENCE [LARGE SCALE GENOMIC DNA]</scope>
    <source>
        <strain evidence="4">JA-25</strain>
    </source>
</reference>
<dbReference type="SUPFAM" id="SSF51905">
    <property type="entry name" value="FAD/NAD(P)-binding domain"/>
    <property type="match status" value="1"/>
</dbReference>